<evidence type="ECO:0000313" key="2">
    <source>
        <dbReference type="Proteomes" id="UP000222417"/>
    </source>
</evidence>
<sequence length="47" mass="5554">MNFYYLEVMYIGSGKDEDLQWLGRVKERLLVTFGEQEKIIKLESLGN</sequence>
<dbReference type="EMBL" id="KY363465">
    <property type="protein sequence ID" value="AQT25365.1"/>
    <property type="molecule type" value="Genomic_DNA"/>
</dbReference>
<name>A0A1S6KVC5_9CAUD</name>
<keyword evidence="2" id="KW-1185">Reference proteome</keyword>
<dbReference type="Proteomes" id="UP000222417">
    <property type="component" value="Segment"/>
</dbReference>
<reference evidence="1 2" key="1">
    <citation type="submission" date="2016-12" db="EMBL/GenBank/DDBJ databases">
        <title>Providencia rettgeri phage vB-PreS_PR1 - a deep-branching member of the T5-like siphoviruses.</title>
        <authorList>
            <person name="Oliveira H."/>
            <person name="Pinto G."/>
            <person name="Hendrix H."/>
            <person name="Noben J.-P."/>
            <person name="Gawor J."/>
            <person name="Lobocka M."/>
            <person name="Lavigne R."/>
            <person name="Azeredo J."/>
        </authorList>
    </citation>
    <scope>NUCLEOTIDE SEQUENCE [LARGE SCALE GENOMIC DNA]</scope>
</reference>
<organism evidence="1 2">
    <name type="scientific">Providencia phage vB_PreS_PR1</name>
    <dbReference type="NCBI Taxonomy" id="1931407"/>
    <lineage>
        <taxon>Viruses</taxon>
        <taxon>Duplodnaviria</taxon>
        <taxon>Heunggongvirae</taxon>
        <taxon>Uroviricota</taxon>
        <taxon>Caudoviricetes</taxon>
        <taxon>Demerecviridae</taxon>
        <taxon>Priunavirus</taxon>
        <taxon>Priunavirus PR1</taxon>
    </lineage>
</organism>
<gene>
    <name evidence="1" type="ORF">PR1_17</name>
</gene>
<proteinExistence type="predicted"/>
<evidence type="ECO:0000313" key="1">
    <source>
        <dbReference type="EMBL" id="AQT25365.1"/>
    </source>
</evidence>
<accession>A0A1S6KVC5</accession>
<protein>
    <submittedName>
        <fullName evidence="1">Uncharacterized protein</fullName>
    </submittedName>
</protein>